<sequence length="425" mass="47634">MDFKNYESAISWIHGTLRMGIKPGLQRMEWMLAKLDNPQNKNKWVHIAGTNGKGSTLTFIRNVLENAGYRVGTFTSPYIEQFNERICIDGTPISDEAIISLCNQIKPLADELGNESIGHPSEFEIITVMMFLYLAEYASIDIGIVEVGLGGRLDSTNVITPLVSVITTIGMDHMEFLGNTIESIASEKAGIMKPGVPVVSGVLQPEVRTLYKKRADEMNLRIFQLETNFHVEILGGQQFNYLSSHTNIDSLEVGLIGDHQLNNAAVAIQTTELLNQVGFVTTVENIRIGLKNASWPGRMENVNEKPTIYLDGAHNIEGIKALVNTTKRFPDQPVKLLFTAMRDKEFVDMIALLKQINHADIYITTFDYPRALTKNEVQKIAIENNISVVPDWEEWLISERQNSDAIILVTGSLYFISEVRKFLLS</sequence>
<evidence type="ECO:0000256" key="8">
    <source>
        <dbReference type="ARBA" id="ARBA00019357"/>
    </source>
</evidence>
<dbReference type="InterPro" id="IPR001645">
    <property type="entry name" value="Folylpolyglutamate_synth"/>
</dbReference>
<comment type="catalytic activity">
    <reaction evidence="16">
        <text>(6S)-5,6,7,8-tetrahydrofolyl-(gamma-L-Glu)(n) + L-glutamate + ATP = (6S)-5,6,7,8-tetrahydrofolyl-(gamma-L-Glu)(n+1) + ADP + phosphate + H(+)</text>
        <dbReference type="Rhea" id="RHEA:10580"/>
        <dbReference type="Rhea" id="RHEA-COMP:14738"/>
        <dbReference type="Rhea" id="RHEA-COMP:14740"/>
        <dbReference type="ChEBI" id="CHEBI:15378"/>
        <dbReference type="ChEBI" id="CHEBI:29985"/>
        <dbReference type="ChEBI" id="CHEBI:30616"/>
        <dbReference type="ChEBI" id="CHEBI:43474"/>
        <dbReference type="ChEBI" id="CHEBI:141005"/>
        <dbReference type="ChEBI" id="CHEBI:456216"/>
        <dbReference type="EC" id="6.3.2.17"/>
    </reaction>
</comment>
<evidence type="ECO:0000256" key="6">
    <source>
        <dbReference type="ARBA" id="ARBA00013023"/>
    </source>
</evidence>
<comment type="catalytic activity">
    <reaction evidence="17">
        <text>7,8-dihydropteroate + L-glutamate + ATP = 7,8-dihydrofolate + ADP + phosphate + H(+)</text>
        <dbReference type="Rhea" id="RHEA:23584"/>
        <dbReference type="ChEBI" id="CHEBI:15378"/>
        <dbReference type="ChEBI" id="CHEBI:17839"/>
        <dbReference type="ChEBI" id="CHEBI:29985"/>
        <dbReference type="ChEBI" id="CHEBI:30616"/>
        <dbReference type="ChEBI" id="CHEBI:43474"/>
        <dbReference type="ChEBI" id="CHEBI:57451"/>
        <dbReference type="ChEBI" id="CHEBI:456216"/>
        <dbReference type="EC" id="6.3.2.12"/>
    </reaction>
</comment>
<dbReference type="Gene3D" id="3.40.1190.10">
    <property type="entry name" value="Mur-like, catalytic domain"/>
    <property type="match status" value="1"/>
</dbReference>
<dbReference type="PIRSF" id="PIRSF001563">
    <property type="entry name" value="Folylpolyglu_synth"/>
    <property type="match status" value="1"/>
</dbReference>
<feature type="domain" description="Mur ligase central" evidence="20">
    <location>
        <begin position="47"/>
        <end position="269"/>
    </location>
</feature>
<dbReference type="PROSITE" id="PS01011">
    <property type="entry name" value="FOLYLPOLYGLU_SYNT_1"/>
    <property type="match status" value="1"/>
</dbReference>
<keyword evidence="12 18" id="KW-0067">ATP-binding</keyword>
<name>A0A7X0TLL8_9LIST</name>
<evidence type="ECO:0000259" key="20">
    <source>
        <dbReference type="Pfam" id="PF08245"/>
    </source>
</evidence>
<feature type="domain" description="Mur ligase C-terminal" evidence="19">
    <location>
        <begin position="297"/>
        <end position="412"/>
    </location>
</feature>
<evidence type="ECO:0000256" key="17">
    <source>
        <dbReference type="ARBA" id="ARBA00049161"/>
    </source>
</evidence>
<protein>
    <recommendedName>
        <fullName evidence="8">Dihydrofolate synthase/folylpolyglutamate synthase</fullName>
        <ecNumber evidence="6">6.3.2.12</ecNumber>
        <ecNumber evidence="7">6.3.2.17</ecNumber>
    </recommendedName>
    <alternativeName>
        <fullName evidence="15">Tetrahydrofolylpolyglutamate synthase</fullName>
    </alternativeName>
</protein>
<reference evidence="21 22" key="1">
    <citation type="submission" date="2020-03" db="EMBL/GenBank/DDBJ databases">
        <title>Soil Listeria distribution.</title>
        <authorList>
            <person name="Liao J."/>
            <person name="Wiedmann M."/>
        </authorList>
    </citation>
    <scope>NUCLEOTIDE SEQUENCE [LARGE SCALE GENOMIC DNA]</scope>
    <source>
        <strain evidence="21 22">FSL L7-1833</strain>
    </source>
</reference>
<evidence type="ECO:0000256" key="7">
    <source>
        <dbReference type="ARBA" id="ARBA00013025"/>
    </source>
</evidence>
<keyword evidence="13" id="KW-0460">Magnesium</keyword>
<dbReference type="SUPFAM" id="SSF53623">
    <property type="entry name" value="MurD-like peptide ligases, catalytic domain"/>
    <property type="match status" value="1"/>
</dbReference>
<dbReference type="EC" id="6.3.2.12" evidence="6"/>
<dbReference type="Pfam" id="PF02875">
    <property type="entry name" value="Mur_ligase_C"/>
    <property type="match status" value="1"/>
</dbReference>
<dbReference type="InterPro" id="IPR036565">
    <property type="entry name" value="Mur-like_cat_sf"/>
</dbReference>
<keyword evidence="9 18" id="KW-0436">Ligase</keyword>
<dbReference type="Proteomes" id="UP000532866">
    <property type="component" value="Unassembled WGS sequence"/>
</dbReference>
<organism evidence="21 22">
    <name type="scientific">Listeria booriae</name>
    <dbReference type="NCBI Taxonomy" id="1552123"/>
    <lineage>
        <taxon>Bacteria</taxon>
        <taxon>Bacillati</taxon>
        <taxon>Bacillota</taxon>
        <taxon>Bacilli</taxon>
        <taxon>Bacillales</taxon>
        <taxon>Listeriaceae</taxon>
        <taxon>Listeria</taxon>
    </lineage>
</organism>
<evidence type="ECO:0000256" key="14">
    <source>
        <dbReference type="ARBA" id="ARBA00022909"/>
    </source>
</evidence>
<dbReference type="InterPro" id="IPR018109">
    <property type="entry name" value="Folylpolyglutamate_synth_CS"/>
</dbReference>
<evidence type="ECO:0000313" key="21">
    <source>
        <dbReference type="EMBL" id="MBC1331465.1"/>
    </source>
</evidence>
<dbReference type="NCBIfam" id="TIGR01499">
    <property type="entry name" value="folC"/>
    <property type="match status" value="1"/>
</dbReference>
<evidence type="ECO:0000256" key="16">
    <source>
        <dbReference type="ARBA" id="ARBA00047493"/>
    </source>
</evidence>
<evidence type="ECO:0000256" key="10">
    <source>
        <dbReference type="ARBA" id="ARBA00022723"/>
    </source>
</evidence>
<comment type="subunit">
    <text evidence="5">Monomer.</text>
</comment>
<dbReference type="SUPFAM" id="SSF53244">
    <property type="entry name" value="MurD-like peptide ligases, peptide-binding domain"/>
    <property type="match status" value="1"/>
</dbReference>
<dbReference type="RefSeq" id="WP_185373216.1">
    <property type="nucleotide sequence ID" value="NZ_JAARNB010000001.1"/>
</dbReference>
<dbReference type="InterPro" id="IPR004101">
    <property type="entry name" value="Mur_ligase_C"/>
</dbReference>
<comment type="pathway">
    <text evidence="3">Cofactor biosynthesis; tetrahydrofolylpolyglutamate biosynthesis.</text>
</comment>
<dbReference type="AlphaFoldDB" id="A0A7X0TLL8"/>
<dbReference type="InterPro" id="IPR036615">
    <property type="entry name" value="Mur_ligase_C_dom_sf"/>
</dbReference>
<dbReference type="GO" id="GO:0046872">
    <property type="term" value="F:metal ion binding"/>
    <property type="evidence" value="ECO:0007669"/>
    <property type="project" value="UniProtKB-KW"/>
</dbReference>
<proteinExistence type="inferred from homology"/>
<dbReference type="GO" id="GO:0008841">
    <property type="term" value="F:dihydrofolate synthase activity"/>
    <property type="evidence" value="ECO:0007669"/>
    <property type="project" value="UniProtKB-EC"/>
</dbReference>
<evidence type="ECO:0000256" key="9">
    <source>
        <dbReference type="ARBA" id="ARBA00022598"/>
    </source>
</evidence>
<dbReference type="GO" id="GO:0005524">
    <property type="term" value="F:ATP binding"/>
    <property type="evidence" value="ECO:0007669"/>
    <property type="project" value="UniProtKB-KW"/>
</dbReference>
<evidence type="ECO:0000259" key="19">
    <source>
        <dbReference type="Pfam" id="PF02875"/>
    </source>
</evidence>
<dbReference type="PANTHER" id="PTHR11136:SF0">
    <property type="entry name" value="DIHYDROFOLATE SYNTHETASE-RELATED"/>
    <property type="match status" value="1"/>
</dbReference>
<evidence type="ECO:0000256" key="11">
    <source>
        <dbReference type="ARBA" id="ARBA00022741"/>
    </source>
</evidence>
<evidence type="ECO:0000256" key="13">
    <source>
        <dbReference type="ARBA" id="ARBA00022842"/>
    </source>
</evidence>
<comment type="pathway">
    <text evidence="2">Cofactor biosynthesis; tetrahydrofolate biosynthesis; 7,8-dihydrofolate from 2-amino-4-hydroxy-6-hydroxymethyl-7,8-dihydropteridine diphosphate and 4-aminobenzoate: step 2/2.</text>
</comment>
<keyword evidence="11 18" id="KW-0547">Nucleotide-binding</keyword>
<dbReference type="Pfam" id="PF08245">
    <property type="entry name" value="Mur_ligase_M"/>
    <property type="match status" value="1"/>
</dbReference>
<comment type="similarity">
    <text evidence="4 18">Belongs to the folylpolyglutamate synthase family.</text>
</comment>
<accession>A0A7X0TLL8</accession>
<evidence type="ECO:0000256" key="1">
    <source>
        <dbReference type="ARBA" id="ARBA00001946"/>
    </source>
</evidence>
<evidence type="ECO:0000256" key="12">
    <source>
        <dbReference type="ARBA" id="ARBA00022840"/>
    </source>
</evidence>
<gene>
    <name evidence="21" type="ORF">HB759_05810</name>
</gene>
<comment type="caution">
    <text evidence="21">The sequence shown here is derived from an EMBL/GenBank/DDBJ whole genome shotgun (WGS) entry which is preliminary data.</text>
</comment>
<keyword evidence="10" id="KW-0479">Metal-binding</keyword>
<evidence type="ECO:0000313" key="22">
    <source>
        <dbReference type="Proteomes" id="UP000532866"/>
    </source>
</evidence>
<evidence type="ECO:0000256" key="18">
    <source>
        <dbReference type="PIRNR" id="PIRNR001563"/>
    </source>
</evidence>
<dbReference type="Gene3D" id="3.90.190.20">
    <property type="entry name" value="Mur ligase, C-terminal domain"/>
    <property type="match status" value="1"/>
</dbReference>
<evidence type="ECO:0000256" key="15">
    <source>
        <dbReference type="ARBA" id="ARBA00030592"/>
    </source>
</evidence>
<dbReference type="EC" id="6.3.2.17" evidence="7"/>
<keyword evidence="14" id="KW-0289">Folate biosynthesis</keyword>
<evidence type="ECO:0000256" key="3">
    <source>
        <dbReference type="ARBA" id="ARBA00005150"/>
    </source>
</evidence>
<evidence type="ECO:0000256" key="2">
    <source>
        <dbReference type="ARBA" id="ARBA00004799"/>
    </source>
</evidence>
<dbReference type="FunFam" id="3.40.1190.10:FF:000004">
    <property type="entry name" value="Dihydrofolate synthase/folylpolyglutamate synthase"/>
    <property type="match status" value="1"/>
</dbReference>
<dbReference type="GO" id="GO:0046656">
    <property type="term" value="P:folic acid biosynthetic process"/>
    <property type="evidence" value="ECO:0007669"/>
    <property type="project" value="UniProtKB-KW"/>
</dbReference>
<dbReference type="InterPro" id="IPR013221">
    <property type="entry name" value="Mur_ligase_cen"/>
</dbReference>
<dbReference type="GO" id="GO:0005737">
    <property type="term" value="C:cytoplasm"/>
    <property type="evidence" value="ECO:0007669"/>
    <property type="project" value="TreeGrafter"/>
</dbReference>
<dbReference type="GO" id="GO:0004326">
    <property type="term" value="F:tetrahydrofolylpolyglutamate synthase activity"/>
    <property type="evidence" value="ECO:0007669"/>
    <property type="project" value="UniProtKB-EC"/>
</dbReference>
<comment type="cofactor">
    <cofactor evidence="1">
        <name>Mg(2+)</name>
        <dbReference type="ChEBI" id="CHEBI:18420"/>
    </cofactor>
</comment>
<dbReference type="PROSITE" id="PS01012">
    <property type="entry name" value="FOLYLPOLYGLU_SYNT_2"/>
    <property type="match status" value="1"/>
</dbReference>
<evidence type="ECO:0000256" key="5">
    <source>
        <dbReference type="ARBA" id="ARBA00011245"/>
    </source>
</evidence>
<dbReference type="EMBL" id="JAAROL010000001">
    <property type="protein sequence ID" value="MBC1331465.1"/>
    <property type="molecule type" value="Genomic_DNA"/>
</dbReference>
<dbReference type="PANTHER" id="PTHR11136">
    <property type="entry name" value="FOLYLPOLYGLUTAMATE SYNTHASE-RELATED"/>
    <property type="match status" value="1"/>
</dbReference>
<evidence type="ECO:0000256" key="4">
    <source>
        <dbReference type="ARBA" id="ARBA00008276"/>
    </source>
</evidence>